<dbReference type="RefSeq" id="WP_206979944.1">
    <property type="nucleotide sequence ID" value="NZ_JAFLQZ010000001.1"/>
</dbReference>
<keyword evidence="1" id="KW-1133">Transmembrane helix</keyword>
<dbReference type="PANTHER" id="PTHR43646">
    <property type="entry name" value="GLYCOSYLTRANSFERASE"/>
    <property type="match status" value="1"/>
</dbReference>
<organism evidence="2 3">
    <name type="scientific">Hymenobacter telluris</name>
    <dbReference type="NCBI Taxonomy" id="2816474"/>
    <lineage>
        <taxon>Bacteria</taxon>
        <taxon>Pseudomonadati</taxon>
        <taxon>Bacteroidota</taxon>
        <taxon>Cytophagia</taxon>
        <taxon>Cytophagales</taxon>
        <taxon>Hymenobacteraceae</taxon>
        <taxon>Hymenobacter</taxon>
    </lineage>
</organism>
<dbReference type="EMBL" id="JAFLQZ010000001">
    <property type="protein sequence ID" value="MBO0356434.1"/>
    <property type="molecule type" value="Genomic_DNA"/>
</dbReference>
<keyword evidence="1" id="KW-0812">Transmembrane</keyword>
<evidence type="ECO:0000256" key="1">
    <source>
        <dbReference type="SAM" id="Phobius"/>
    </source>
</evidence>
<dbReference type="InterPro" id="IPR029044">
    <property type="entry name" value="Nucleotide-diphossugar_trans"/>
</dbReference>
<evidence type="ECO:0000313" key="3">
    <source>
        <dbReference type="Proteomes" id="UP000664144"/>
    </source>
</evidence>
<proteinExistence type="predicted"/>
<comment type="caution">
    <text evidence="2">The sequence shown here is derived from an EMBL/GenBank/DDBJ whole genome shotgun (WGS) entry which is preliminary data.</text>
</comment>
<sequence length="368" mass="40324">MPLLLLTVLLVGWFLILATSTTLFATRPGSQPKPLPEPLPRVSILIAARNEEAAIARCLTAIRQLNYPAHLLEVLLGDDASTDATSALAARTMQGFAGSFSIVPVQETLGLARGKANVLAHLTRAASSNYFFITDADIAVPPTWIQGMLAHAAPGVGTITGLTLVDGPRLFDKLQGLDWLMSLGLVQVVSDLGRPVTAMGNNMLVTRAAYEAIGGYEALPFSVTEDYALFQATIRQGFGYRIIFRPEVLAVSLPMRTLSNLLQQRRRWMHGAESLPWSLRGGALYYTGFYPLLVGLAWVAGPGPAALVLAVKMLLQGALAYFCYRRAGRRAPLWLMPLAELYNFILTFTLTTYRLLPLSFQWKGRRYK</sequence>
<keyword evidence="3" id="KW-1185">Reference proteome</keyword>
<dbReference type="GO" id="GO:0016020">
    <property type="term" value="C:membrane"/>
    <property type="evidence" value="ECO:0007669"/>
    <property type="project" value="UniProtKB-SubCell"/>
</dbReference>
<keyword evidence="1" id="KW-0472">Membrane</keyword>
<dbReference type="SUPFAM" id="SSF53448">
    <property type="entry name" value="Nucleotide-diphospho-sugar transferases"/>
    <property type="match status" value="1"/>
</dbReference>
<dbReference type="PANTHER" id="PTHR43646:SF3">
    <property type="entry name" value="SLR1566 PROTEIN"/>
    <property type="match status" value="1"/>
</dbReference>
<dbReference type="AlphaFoldDB" id="A0A939ESR4"/>
<gene>
    <name evidence="2" type="ORF">J0X19_00615</name>
</gene>
<dbReference type="GO" id="GO:0016757">
    <property type="term" value="F:glycosyltransferase activity"/>
    <property type="evidence" value="ECO:0007669"/>
    <property type="project" value="UniProtKB-KW"/>
</dbReference>
<feature type="transmembrane region" description="Helical" evidence="1">
    <location>
        <begin position="283"/>
        <end position="300"/>
    </location>
</feature>
<evidence type="ECO:0000313" key="2">
    <source>
        <dbReference type="EMBL" id="MBO0356434.1"/>
    </source>
</evidence>
<protein>
    <submittedName>
        <fullName evidence="2">Glycosyltransferase</fullName>
    </submittedName>
</protein>
<dbReference type="Proteomes" id="UP000664144">
    <property type="component" value="Unassembled WGS sequence"/>
</dbReference>
<feature type="transmembrane region" description="Helical" evidence="1">
    <location>
        <begin position="333"/>
        <end position="356"/>
    </location>
</feature>
<reference evidence="2" key="1">
    <citation type="submission" date="2021-03" db="EMBL/GenBank/DDBJ databases">
        <authorList>
            <person name="Kim M.K."/>
        </authorList>
    </citation>
    <scope>NUCLEOTIDE SEQUENCE</scope>
    <source>
        <strain evidence="2">BT186</strain>
    </source>
</reference>
<dbReference type="Pfam" id="PF13641">
    <property type="entry name" value="Glyco_tranf_2_3"/>
    <property type="match status" value="1"/>
</dbReference>
<dbReference type="Gene3D" id="3.90.550.10">
    <property type="entry name" value="Spore Coat Polysaccharide Biosynthesis Protein SpsA, Chain A"/>
    <property type="match status" value="1"/>
</dbReference>
<name>A0A939ESR4_9BACT</name>
<accession>A0A939ESR4</accession>